<reference evidence="1 2" key="1">
    <citation type="submission" date="2020-07" db="EMBL/GenBank/DDBJ databases">
        <title>Sequencing the genomes of 1000 actinobacteria strains.</title>
        <authorList>
            <person name="Klenk H.-P."/>
        </authorList>
    </citation>
    <scope>NUCLEOTIDE SEQUENCE [LARGE SCALE GENOMIC DNA]</scope>
    <source>
        <strain evidence="1 2">DSM 42178</strain>
    </source>
</reference>
<evidence type="ECO:0000313" key="2">
    <source>
        <dbReference type="Proteomes" id="UP000567795"/>
    </source>
</evidence>
<gene>
    <name evidence="1" type="ORF">FHU37_000859</name>
</gene>
<dbReference type="RefSeq" id="WP_179812895.1">
    <property type="nucleotide sequence ID" value="NZ_JACBZD010000001.1"/>
</dbReference>
<accession>A0A852ZN94</accession>
<name>A0A852ZN94_9ACTN</name>
<dbReference type="Proteomes" id="UP000567795">
    <property type="component" value="Unassembled WGS sequence"/>
</dbReference>
<dbReference type="PANTHER" id="PTHR40616">
    <property type="entry name" value="LINALOOL DEHYDRATASE_ISOMERASE DOMAIN-CONTAINING PROTEIN"/>
    <property type="match status" value="1"/>
</dbReference>
<evidence type="ECO:0000313" key="1">
    <source>
        <dbReference type="EMBL" id="NYI03916.1"/>
    </source>
</evidence>
<dbReference type="AlphaFoldDB" id="A0A852ZN94"/>
<keyword evidence="2" id="KW-1185">Reference proteome</keyword>
<dbReference type="InterPro" id="IPR008929">
    <property type="entry name" value="Chondroitin_lyas"/>
</dbReference>
<organism evidence="1 2">
    <name type="scientific">Allostreptomyces psammosilenae</name>
    <dbReference type="NCBI Taxonomy" id="1892865"/>
    <lineage>
        <taxon>Bacteria</taxon>
        <taxon>Bacillati</taxon>
        <taxon>Actinomycetota</taxon>
        <taxon>Actinomycetes</taxon>
        <taxon>Kitasatosporales</taxon>
        <taxon>Streptomycetaceae</taxon>
        <taxon>Allostreptomyces</taxon>
    </lineage>
</organism>
<proteinExistence type="predicted"/>
<dbReference type="EMBL" id="JACBZD010000001">
    <property type="protein sequence ID" value="NYI03916.1"/>
    <property type="molecule type" value="Genomic_DNA"/>
</dbReference>
<dbReference type="PANTHER" id="PTHR40616:SF1">
    <property type="entry name" value="LINALOOL DEHYDRATASE_ISOMERASE DOMAIN-CONTAINING PROTEIN"/>
    <property type="match status" value="1"/>
</dbReference>
<protein>
    <submittedName>
        <fullName evidence="1">Uncharacterized protein</fullName>
    </submittedName>
</protein>
<comment type="caution">
    <text evidence="1">The sequence shown here is derived from an EMBL/GenBank/DDBJ whole genome shotgun (WGS) entry which is preliminary data.</text>
</comment>
<sequence length="553" mass="61026">MQREDYLTRLDARYDPVARMPWCRASGPGYHTRIPDGTPAHQTREAADYAIALLQDGGAERVARAHDVLTALVDLQVTDPRSEHHGIWGWFLEEPPERMAPADWNWADFIGVRLAQVLAAHGDALDAPLRARVRDALRHAARAIVRRDVGPAYTNIAVMGAVVTAAAGELLDERALLDYGRRRLGAVLALLRETDGFTEYNSPAYGRVVLEELERAALAVTDPSFTATARTLREHTWAALAERFHPGTGQLAGPVSRGYHDWLRPELADYLAARTGAAIAAREGTATEPSLVPPLPCPPAVARRFRALPADPLELRSRFASSADTPAGGDTVGTSWFTEDACLGSVNEEFAWTQRQVLLGYWRTSRDPAVRLRARMLLNGHDLSAAWCRQVQHGPRVLSAWWLSYDSGDFHPELDRPAGSVFRVRELRLRVGLRGRGVTARPLGRGRFALCAGDRRAVVHTADAEFLGRTASWQAVVDGDEARIEVVLHAGPPRDVDFHHARLRAAFALELLAGGEPHRDAPLTRAPDGGTDLRWHWDDLAVTVPDHPTPFRR</sequence>
<dbReference type="Gene3D" id="1.50.10.100">
    <property type="entry name" value="Chondroitin AC/alginate lyase"/>
    <property type="match status" value="1"/>
</dbReference>